<reference evidence="2 3" key="1">
    <citation type="submission" date="2018-06" db="EMBL/GenBank/DDBJ databases">
        <title>Genomic Encyclopedia of Type Strains, Phase IV (KMG-IV): sequencing the most valuable type-strain genomes for metagenomic binning, comparative biology and taxonomic classification.</title>
        <authorList>
            <person name="Goeker M."/>
        </authorList>
    </citation>
    <scope>NUCLEOTIDE SEQUENCE [LARGE SCALE GENOMIC DNA]</scope>
    <source>
        <strain evidence="2 3">DSM 22112</strain>
    </source>
</reference>
<proteinExistence type="predicted"/>
<keyword evidence="1" id="KW-0472">Membrane</keyword>
<dbReference type="Proteomes" id="UP000253490">
    <property type="component" value="Unassembled WGS sequence"/>
</dbReference>
<sequence>MKKKKIMISAAIISAIIILAYIIIGNPIIAINNKKLQREVVSINSDYVELNNIVPFEWDEVYTFEPYASKEQIEDIIGFKSNYIQETVSEGMVQLLFIKDHKVVCSVCGYSNALGYRIDFEGRIMYVDHAVFSVERDSGIVKLNY</sequence>
<feature type="transmembrane region" description="Helical" evidence="1">
    <location>
        <begin position="6"/>
        <end position="29"/>
    </location>
</feature>
<evidence type="ECO:0000256" key="1">
    <source>
        <dbReference type="SAM" id="Phobius"/>
    </source>
</evidence>
<dbReference type="OrthoDB" id="6443639at2"/>
<comment type="caution">
    <text evidence="2">The sequence shown here is derived from an EMBL/GenBank/DDBJ whole genome shotgun (WGS) entry which is preliminary data.</text>
</comment>
<accession>A0A366I154</accession>
<dbReference type="RefSeq" id="WP_113921278.1">
    <property type="nucleotide sequence ID" value="NZ_QNRX01000015.1"/>
</dbReference>
<protein>
    <submittedName>
        <fullName evidence="2">Uncharacterized protein</fullName>
    </submittedName>
</protein>
<dbReference type="AlphaFoldDB" id="A0A366I154"/>
<gene>
    <name evidence="2" type="ORF">DES36_11565</name>
</gene>
<dbReference type="EMBL" id="QNRX01000015">
    <property type="protein sequence ID" value="RBP61066.1"/>
    <property type="molecule type" value="Genomic_DNA"/>
</dbReference>
<keyword evidence="1" id="KW-0812">Transmembrane</keyword>
<evidence type="ECO:0000313" key="2">
    <source>
        <dbReference type="EMBL" id="RBP61066.1"/>
    </source>
</evidence>
<keyword evidence="3" id="KW-1185">Reference proteome</keyword>
<keyword evidence="1" id="KW-1133">Transmembrane helix</keyword>
<evidence type="ECO:0000313" key="3">
    <source>
        <dbReference type="Proteomes" id="UP000253490"/>
    </source>
</evidence>
<organism evidence="2 3">
    <name type="scientific">Alkalibaculum bacchi</name>
    <dbReference type="NCBI Taxonomy" id="645887"/>
    <lineage>
        <taxon>Bacteria</taxon>
        <taxon>Bacillati</taxon>
        <taxon>Bacillota</taxon>
        <taxon>Clostridia</taxon>
        <taxon>Eubacteriales</taxon>
        <taxon>Eubacteriaceae</taxon>
        <taxon>Alkalibaculum</taxon>
    </lineage>
</organism>
<name>A0A366I154_9FIRM</name>